<proteinExistence type="predicted"/>
<evidence type="ECO:0000313" key="1">
    <source>
        <dbReference type="EMBL" id="QBQ81490.1"/>
    </source>
</evidence>
<dbReference type="Proteomes" id="UP000306344">
    <property type="component" value="Segment"/>
</dbReference>
<dbReference type="EMBL" id="MK373798">
    <property type="protein sequence ID" value="QBQ81490.1"/>
    <property type="molecule type" value="Genomic_DNA"/>
</dbReference>
<keyword evidence="2" id="KW-1185">Reference proteome</keyword>
<sequence>MVKNYTIREFHGNIDAWINAVDSGLKDCVELFAEKVHTDLVKRSPVDTGRYRGNWQVTANKPPLYALNQYDKHGDKTIAEGKRAIYAILRGGGAVRAIYFSNMLIYANALEYGHSKQAPAGVLGIVAVKLRSYMAEAIKESRAKNAL</sequence>
<protein>
    <recommendedName>
        <fullName evidence="3">Neck protein</fullName>
    </recommendedName>
</protein>
<evidence type="ECO:0000313" key="2">
    <source>
        <dbReference type="Proteomes" id="UP000306344"/>
    </source>
</evidence>
<organism evidence="1 2">
    <name type="scientific">Escherichia phage vB_EcoS_G29-2</name>
    <dbReference type="NCBI Taxonomy" id="2508189"/>
    <lineage>
        <taxon>Viruses</taxon>
        <taxon>Duplodnaviria</taxon>
        <taxon>Heunggongvirae</taxon>
        <taxon>Uroviricota</taxon>
        <taxon>Caudoviricetes</taxon>
        <taxon>Drexlerviridae</taxon>
        <taxon>Tempevirinae</taxon>
        <taxon>Hanrivervirus</taxon>
        <taxon>Hanrivervirus G292</taxon>
    </lineage>
</organism>
<evidence type="ECO:0008006" key="3">
    <source>
        <dbReference type="Google" id="ProtNLM"/>
    </source>
</evidence>
<gene>
    <name evidence="1" type="ORF">G292_00036</name>
</gene>
<reference evidence="1 2" key="1">
    <citation type="submission" date="2019-01" db="EMBL/GenBank/DDBJ databases">
        <title>Still something new to discover - new insights into E. coli phage diversity and taxonomy.</title>
        <authorList>
            <person name="Korf I.H.E."/>
            <person name="Adriaennsens E."/>
            <person name="Dreiseikelmann B."/>
            <person name="Kropinski A."/>
            <person name="Nimtz M."/>
            <person name="Meier-Kolthoff J.P."/>
            <person name="Rohde M."/>
            <person name="van Raaij M."/>
            <person name="Wittmann J."/>
        </authorList>
    </citation>
    <scope>NUCLEOTIDE SEQUENCE [LARGE SCALE GENOMIC DNA]</scope>
</reference>
<accession>A0A482N919</accession>
<name>A0A482N919_9CAUD</name>